<organism evidence="3 4">
    <name type="scientific">Treponema pedis</name>
    <dbReference type="NCBI Taxonomy" id="409322"/>
    <lineage>
        <taxon>Bacteria</taxon>
        <taxon>Pseudomonadati</taxon>
        <taxon>Spirochaetota</taxon>
        <taxon>Spirochaetia</taxon>
        <taxon>Spirochaetales</taxon>
        <taxon>Treponemataceae</taxon>
        <taxon>Treponema</taxon>
    </lineage>
</organism>
<dbReference type="Pfam" id="PF00929">
    <property type="entry name" value="RNase_T"/>
    <property type="match status" value="1"/>
</dbReference>
<accession>A0A7S6WMQ8</accession>
<protein>
    <submittedName>
        <fullName evidence="3">3'-5' exonuclease</fullName>
    </submittedName>
</protein>
<dbReference type="GO" id="GO:0008408">
    <property type="term" value="F:3'-5' exonuclease activity"/>
    <property type="evidence" value="ECO:0007669"/>
    <property type="project" value="TreeGrafter"/>
</dbReference>
<dbReference type="InterPro" id="IPR013520">
    <property type="entry name" value="Ribonucl_H"/>
</dbReference>
<dbReference type="SUPFAM" id="SSF53098">
    <property type="entry name" value="Ribonuclease H-like"/>
    <property type="match status" value="1"/>
</dbReference>
<dbReference type="NCBIfam" id="TIGR00573">
    <property type="entry name" value="dnaq"/>
    <property type="match status" value="1"/>
</dbReference>
<comment type="subunit">
    <text evidence="2">DNA polymerase III contains a core (composed of alpha, epsilon and theta chains) that associates with a tau subunit. This core dimerizes to form the POLIII' complex. PolIII' associates with the gamma complex (composed of gamma, delta, delta', psi and chi chains) and with the beta chain to form the complete DNA polymerase III complex.</text>
</comment>
<dbReference type="InterPro" id="IPR012337">
    <property type="entry name" value="RNaseH-like_sf"/>
</dbReference>
<dbReference type="EMBL" id="CP061839">
    <property type="protein sequence ID" value="QOW60010.1"/>
    <property type="molecule type" value="Genomic_DNA"/>
</dbReference>
<reference evidence="3 4" key="1">
    <citation type="submission" date="2020-09" db="EMBL/GenBank/DDBJ databases">
        <title>Characterization of Treponema spp. from bovine digital dermatitis in Korea.</title>
        <authorList>
            <person name="Espiritu H.M."/>
            <person name="Cho Y.I."/>
            <person name="Mamuad L."/>
        </authorList>
    </citation>
    <scope>NUCLEOTIDE SEQUENCE [LARGE SCALE GENOMIC DNA]</scope>
    <source>
        <strain evidence="3 4">KS1</strain>
    </source>
</reference>
<evidence type="ECO:0000313" key="3">
    <source>
        <dbReference type="EMBL" id="QOW60010.1"/>
    </source>
</evidence>
<dbReference type="CDD" id="cd06127">
    <property type="entry name" value="DEDDh"/>
    <property type="match status" value="1"/>
</dbReference>
<comment type="function">
    <text evidence="1">DNA polymerase III is a complex, multichain enzyme responsible for most of the replicative synthesis in bacteria. The epsilon subunit contain the editing function and is a proofreading 3'-5' exonuclease.</text>
</comment>
<dbReference type="SMART" id="SM00479">
    <property type="entry name" value="EXOIII"/>
    <property type="match status" value="1"/>
</dbReference>
<dbReference type="Gene3D" id="3.30.420.10">
    <property type="entry name" value="Ribonuclease H-like superfamily/Ribonuclease H"/>
    <property type="match status" value="1"/>
</dbReference>
<dbReference type="FunFam" id="3.30.420.10:FF:000045">
    <property type="entry name" value="3'-5' exonuclease DinG"/>
    <property type="match status" value="1"/>
</dbReference>
<evidence type="ECO:0000256" key="1">
    <source>
        <dbReference type="ARBA" id="ARBA00025483"/>
    </source>
</evidence>
<evidence type="ECO:0000313" key="4">
    <source>
        <dbReference type="Proteomes" id="UP000593915"/>
    </source>
</evidence>
<dbReference type="GO" id="GO:0045004">
    <property type="term" value="P:DNA replication proofreading"/>
    <property type="evidence" value="ECO:0007669"/>
    <property type="project" value="TreeGrafter"/>
</dbReference>
<keyword evidence="3" id="KW-0269">Exonuclease</keyword>
<dbReference type="PANTHER" id="PTHR30231:SF41">
    <property type="entry name" value="DNA POLYMERASE III SUBUNIT EPSILON"/>
    <property type="match status" value="1"/>
</dbReference>
<dbReference type="InterPro" id="IPR006054">
    <property type="entry name" value="DnaQ"/>
</dbReference>
<dbReference type="GO" id="GO:0003887">
    <property type="term" value="F:DNA-directed DNA polymerase activity"/>
    <property type="evidence" value="ECO:0007669"/>
    <property type="project" value="InterPro"/>
</dbReference>
<dbReference type="InterPro" id="IPR036397">
    <property type="entry name" value="RNaseH_sf"/>
</dbReference>
<keyword evidence="3" id="KW-0378">Hydrolase</keyword>
<dbReference type="GO" id="GO:0003677">
    <property type="term" value="F:DNA binding"/>
    <property type="evidence" value="ECO:0007669"/>
    <property type="project" value="InterPro"/>
</dbReference>
<sequence>MGSYDWISAVYDKAVFTAFDTETTGINPKDERVVEIGCVKFDTRGIIARYNVLINPEKPMPEEAGAVNKITDEMLADKPKFPQILPDFLDFIRNTVLVAHNAGFDISFINAELERCGKTKLTNKVFDTLTFAREVYPGLSSYALQNLAMQFGIQAISAHRAEDDARVCMEFFKIAAAHFFEKNKGMLDYYKNGVETADYLTTKDPEVDCEKLERNLF</sequence>
<dbReference type="PANTHER" id="PTHR30231">
    <property type="entry name" value="DNA POLYMERASE III SUBUNIT EPSILON"/>
    <property type="match status" value="1"/>
</dbReference>
<dbReference type="Proteomes" id="UP000593915">
    <property type="component" value="Chromosome"/>
</dbReference>
<keyword evidence="3" id="KW-0540">Nuclease</keyword>
<evidence type="ECO:0000256" key="2">
    <source>
        <dbReference type="ARBA" id="ARBA00026073"/>
    </source>
</evidence>
<dbReference type="RefSeq" id="WP_020965985.1">
    <property type="nucleotide sequence ID" value="NZ_CP045670.1"/>
</dbReference>
<name>A0A7S6WMQ8_9SPIR</name>
<dbReference type="GeneID" id="301090679"/>
<gene>
    <name evidence="3" type="ORF">IFE08_09115</name>
</gene>
<proteinExistence type="predicted"/>
<dbReference type="GO" id="GO:0005829">
    <property type="term" value="C:cytosol"/>
    <property type="evidence" value="ECO:0007669"/>
    <property type="project" value="TreeGrafter"/>
</dbReference>
<dbReference type="AlphaFoldDB" id="A0A7S6WMQ8"/>